<organism evidence="2 3">
    <name type="scientific">Paracoccus aestuarii</name>
    <dbReference type="NCBI Taxonomy" id="453842"/>
    <lineage>
        <taxon>Bacteria</taxon>
        <taxon>Pseudomonadati</taxon>
        <taxon>Pseudomonadota</taxon>
        <taxon>Alphaproteobacteria</taxon>
        <taxon>Rhodobacterales</taxon>
        <taxon>Paracoccaceae</taxon>
        <taxon>Paracoccus</taxon>
    </lineage>
</organism>
<dbReference type="PANTHER" id="PTHR33375">
    <property type="entry name" value="CHROMOSOME-PARTITIONING PROTEIN PARB-RELATED"/>
    <property type="match status" value="1"/>
</dbReference>
<dbReference type="CDD" id="cd16405">
    <property type="entry name" value="RepB_like_N"/>
    <property type="match status" value="1"/>
</dbReference>
<dbReference type="PANTHER" id="PTHR33375:SF1">
    <property type="entry name" value="CHROMOSOME-PARTITIONING PROTEIN PARB-RELATED"/>
    <property type="match status" value="1"/>
</dbReference>
<protein>
    <submittedName>
        <fullName evidence="2">Chromosome partitioning protein</fullName>
    </submittedName>
</protein>
<keyword evidence="3" id="KW-1185">Reference proteome</keyword>
<name>A0A418ZP97_9RHOB</name>
<dbReference type="SMART" id="SM00470">
    <property type="entry name" value="ParB"/>
    <property type="match status" value="1"/>
</dbReference>
<evidence type="ECO:0000313" key="3">
    <source>
        <dbReference type="Proteomes" id="UP000285530"/>
    </source>
</evidence>
<accession>A0A418ZP97</accession>
<dbReference type="SUPFAM" id="SSF110849">
    <property type="entry name" value="ParB/Sulfiredoxin"/>
    <property type="match status" value="1"/>
</dbReference>
<reference evidence="2 3" key="1">
    <citation type="submission" date="2018-09" db="EMBL/GenBank/DDBJ databases">
        <title>Paracoccus onubensis nov. sp. a moderate halophilic bacterium isolated from Gruta de las Maravillas (Aracena, Spain).</title>
        <authorList>
            <person name="Jurado V."/>
            <person name="Gutierrez-Patricio S."/>
            <person name="Gonzalez-Pimentel J.L."/>
            <person name="Laiz L."/>
            <person name="Saiz-Jimenez C."/>
        </authorList>
    </citation>
    <scope>NUCLEOTIDE SEQUENCE [LARGE SCALE GENOMIC DNA]</scope>
    <source>
        <strain evidence="2 3">DSM 19484</strain>
    </source>
</reference>
<comment type="caution">
    <text evidence="2">The sequence shown here is derived from an EMBL/GenBank/DDBJ whole genome shotgun (WGS) entry which is preliminary data.</text>
</comment>
<dbReference type="AlphaFoldDB" id="A0A418ZP97"/>
<dbReference type="InterPro" id="IPR050336">
    <property type="entry name" value="Chromosome_partition/occlusion"/>
</dbReference>
<sequence>MRAVARPSIGPMPLSKRCFWASGGATSWLGNNFFACENKWRNGTMARRKRLTPLGLSEAETNEAPPTATSMAPVARIAADSATRAALEDLAEEMRQAREDGRMVITLPLERIELQHLTRDRLSFDAEDMVALMASIRARGQQTPIEVVALDGGRYGLISGARRLTALRQLHDQTGDPAFARIKALLRSPAAATDAYLAMVEENEIRSNLSFYERGRLAHEAARLGVFDSAAAAVRALFVHVSASKRSKILNFVELHGALGSALRFPEAIPEKLGLALVKEIRQSPSLREEIIRRLAETPPCSVGEERSILDRVRRMPLPSKKLTPERHADATDRSVMVEGGAGRLILTGPGVTARLISDLKGWLADRR</sequence>
<proteinExistence type="predicted"/>
<feature type="domain" description="ParB-like N-terminal" evidence="1">
    <location>
        <begin position="105"/>
        <end position="204"/>
    </location>
</feature>
<dbReference type="Proteomes" id="UP000285530">
    <property type="component" value="Unassembled WGS sequence"/>
</dbReference>
<dbReference type="InterPro" id="IPR037972">
    <property type="entry name" value="RepB_N"/>
</dbReference>
<evidence type="ECO:0000259" key="1">
    <source>
        <dbReference type="SMART" id="SM00470"/>
    </source>
</evidence>
<dbReference type="InterPro" id="IPR036086">
    <property type="entry name" value="ParB/Sulfiredoxin_sf"/>
</dbReference>
<evidence type="ECO:0000313" key="2">
    <source>
        <dbReference type="EMBL" id="RJK93377.1"/>
    </source>
</evidence>
<dbReference type="InterPro" id="IPR003115">
    <property type="entry name" value="ParB_N"/>
</dbReference>
<dbReference type="GO" id="GO:0007059">
    <property type="term" value="P:chromosome segregation"/>
    <property type="evidence" value="ECO:0007669"/>
    <property type="project" value="TreeGrafter"/>
</dbReference>
<dbReference type="OrthoDB" id="7812516at2"/>
<dbReference type="Gene3D" id="3.90.1530.30">
    <property type="match status" value="1"/>
</dbReference>
<gene>
    <name evidence="2" type="ORF">D3P06_18895</name>
</gene>
<dbReference type="GO" id="GO:0005694">
    <property type="term" value="C:chromosome"/>
    <property type="evidence" value="ECO:0007669"/>
    <property type="project" value="TreeGrafter"/>
</dbReference>
<dbReference type="Pfam" id="PF02195">
    <property type="entry name" value="ParB_N"/>
    <property type="match status" value="1"/>
</dbReference>
<dbReference type="EMBL" id="QZEV01000214">
    <property type="protein sequence ID" value="RJK93377.1"/>
    <property type="molecule type" value="Genomic_DNA"/>
</dbReference>